<evidence type="ECO:0000313" key="12">
    <source>
        <dbReference type="Proteomes" id="UP000437017"/>
    </source>
</evidence>
<name>A0A6A1Q0M3_BALPH</name>
<dbReference type="SUPFAM" id="SSF46785">
    <property type="entry name" value="Winged helix' DNA-binding domain"/>
    <property type="match status" value="1"/>
</dbReference>
<keyword evidence="6" id="KW-0539">Nucleus</keyword>
<keyword evidence="2" id="KW-0221">Differentiation</keyword>
<sequence>AAEVTRFLASDGNRVVQSGQRTGLKRSEKTINKRPRLSRFQQDNSKGPGHRGMCHAVQASVGIRSRETSLLGGCAQSRRQDGTGMGTGVCEHETTSSLRSLRIALLLQRLKRVLVQAAGSAPKGAQMQPISLPRVQQVPQQVTTAQVTRDEGLLQRGSQDPDPVARDGLQGLRKEWQGGGGDQPIRAKTGLNPSRAVLDRYPTPLSKTSAPQDLALRTGMERSHLLSRAGLQVNPANRAQRPEQIGTYGPRCWMASAWSWEAAPQRPLLDALRCASGPNSRAPTPPSELRGLGPAPPNGRAGVVAYRDFPKALQLGDPGLCDRAGWPRNQCHQLSPGLWSSDSPGADDGFGEQQLEMAIENLQKSEGITSHKSGLLNSHLQWLLDNYETAEGVSLPRSSLYNHYLRHCQEHKLDPVNAASFGKLIRSVFMGLRTRRLGTRGNSKYHYYGIRLKPDSPLNRLQEDTQYMAMRQQPVHQKPRYRPAQKTDSLGESGSHGSLHSTPEQAMAAQSQHHQQYIDVSHVFPEFPAPDLGSVLLQENITLHDIKALQLAYRRHCEATLDVVMNLQFHYVEKLWLSFWNSKASSSDGPASLPARDEEPEGAVLPKDKLVSLCKCDPVLRYPDTGHPQFCQELGRLVDERHERLPTAGHPDQGRRGRRLRADPAALHEQASWVCQCEEGVVQRLEQDFKLTLQQQSSLDQWASWLDNVVTQVPARVCRLSSMVIRDLTLRSAASFGSFHLIRLLYDEYMFYLVEHRVAEATGETPIAVMGEFNDLASLSLTLLDKGGCVWAFPPVLGLVAIRAAPGAGTWGSTQGHGQDWCRGRGWRGEGLLRPRPEGEQGRRARERPARGPIPCPTEGGGPNRRGRRCQEHGPGTWALVVGRKASSEDRGGSEARSEARGRGEPLVKRERGDPNHPLQGV</sequence>
<feature type="region of interest" description="Disordered" evidence="9">
    <location>
        <begin position="828"/>
        <end position="922"/>
    </location>
</feature>
<evidence type="ECO:0000256" key="1">
    <source>
        <dbReference type="ARBA" id="ARBA00004123"/>
    </source>
</evidence>
<reference evidence="11 12" key="1">
    <citation type="journal article" date="2019" name="PLoS ONE">
        <title>Genomic analyses reveal an absence of contemporary introgressive admixture between fin whales and blue whales, despite known hybrids.</title>
        <authorList>
            <person name="Westbury M.V."/>
            <person name="Petersen B."/>
            <person name="Lorenzen E.D."/>
        </authorList>
    </citation>
    <scope>NUCLEOTIDE SEQUENCE [LARGE SCALE GENOMIC DNA]</scope>
    <source>
        <strain evidence="11">FinWhale-01</strain>
    </source>
</reference>
<feature type="compositionally biased region" description="Basic and acidic residues" evidence="9">
    <location>
        <begin position="828"/>
        <end position="850"/>
    </location>
</feature>
<evidence type="ECO:0000256" key="2">
    <source>
        <dbReference type="ARBA" id="ARBA00022871"/>
    </source>
</evidence>
<feature type="region of interest" description="Disordered" evidence="9">
    <location>
        <begin position="19"/>
        <end position="52"/>
    </location>
</feature>
<proteinExistence type="predicted"/>
<dbReference type="InterPro" id="IPR057321">
    <property type="entry name" value="RFX1-4/6/8-like_BCD"/>
</dbReference>
<dbReference type="PROSITE" id="PS51526">
    <property type="entry name" value="RFX_DBD"/>
    <property type="match status" value="1"/>
</dbReference>
<gene>
    <name evidence="11" type="ORF">E2I00_004817</name>
</gene>
<keyword evidence="4" id="KW-0238">DNA-binding</keyword>
<dbReference type="Gene3D" id="1.10.10.10">
    <property type="entry name" value="Winged helix-like DNA-binding domain superfamily/Winged helix DNA-binding domain"/>
    <property type="match status" value="1"/>
</dbReference>
<dbReference type="Proteomes" id="UP000437017">
    <property type="component" value="Unassembled WGS sequence"/>
</dbReference>
<evidence type="ECO:0000259" key="10">
    <source>
        <dbReference type="PROSITE" id="PS51526"/>
    </source>
</evidence>
<dbReference type="InterPro" id="IPR039779">
    <property type="entry name" value="RFX-like"/>
</dbReference>
<feature type="compositionally biased region" description="Basic and acidic residues" evidence="9">
    <location>
        <begin position="886"/>
        <end position="915"/>
    </location>
</feature>
<dbReference type="GO" id="GO:0000981">
    <property type="term" value="F:DNA-binding transcription factor activity, RNA polymerase II-specific"/>
    <property type="evidence" value="ECO:0007669"/>
    <property type="project" value="TreeGrafter"/>
</dbReference>
<organism evidence="11 12">
    <name type="scientific">Balaenoptera physalus</name>
    <name type="common">Fin whale</name>
    <name type="synonym">Balaena physalus</name>
    <dbReference type="NCBI Taxonomy" id="9770"/>
    <lineage>
        <taxon>Eukaryota</taxon>
        <taxon>Metazoa</taxon>
        <taxon>Chordata</taxon>
        <taxon>Craniata</taxon>
        <taxon>Vertebrata</taxon>
        <taxon>Euteleostomi</taxon>
        <taxon>Mammalia</taxon>
        <taxon>Eutheria</taxon>
        <taxon>Laurasiatheria</taxon>
        <taxon>Artiodactyla</taxon>
        <taxon>Whippomorpha</taxon>
        <taxon>Cetacea</taxon>
        <taxon>Mysticeti</taxon>
        <taxon>Balaenopteridae</taxon>
        <taxon>Balaenoptera</taxon>
    </lineage>
</organism>
<dbReference type="PANTHER" id="PTHR12619:SF17">
    <property type="entry name" value="DNA-BINDING PROTEIN RFX2"/>
    <property type="match status" value="1"/>
</dbReference>
<dbReference type="FunFam" id="1.10.10.10:FF:000017">
    <property type="entry name" value="transcription factor RFX3 isoform X1"/>
    <property type="match status" value="1"/>
</dbReference>
<evidence type="ECO:0000256" key="8">
    <source>
        <dbReference type="ARBA" id="ARBA00046788"/>
    </source>
</evidence>
<feature type="domain" description="RFX-type winged-helix" evidence="10">
    <location>
        <begin position="379"/>
        <end position="454"/>
    </location>
</feature>
<keyword evidence="3" id="KW-0805">Transcription regulation</keyword>
<dbReference type="GO" id="GO:0007283">
    <property type="term" value="P:spermatogenesis"/>
    <property type="evidence" value="ECO:0007669"/>
    <property type="project" value="UniProtKB-KW"/>
</dbReference>
<dbReference type="AlphaFoldDB" id="A0A6A1Q0M3"/>
<dbReference type="PANTHER" id="PTHR12619">
    <property type="entry name" value="RFX TRANSCRIPTION FACTOR FAMILY"/>
    <property type="match status" value="1"/>
</dbReference>
<dbReference type="GO" id="GO:0000978">
    <property type="term" value="F:RNA polymerase II cis-regulatory region sequence-specific DNA binding"/>
    <property type="evidence" value="ECO:0007669"/>
    <property type="project" value="TreeGrafter"/>
</dbReference>
<dbReference type="GO" id="GO:0005634">
    <property type="term" value="C:nucleus"/>
    <property type="evidence" value="ECO:0007669"/>
    <property type="project" value="UniProtKB-SubCell"/>
</dbReference>
<dbReference type="Pfam" id="PF02257">
    <property type="entry name" value="RFX_DNA_binding"/>
    <property type="match status" value="1"/>
</dbReference>
<evidence type="ECO:0000256" key="9">
    <source>
        <dbReference type="SAM" id="MobiDB-lite"/>
    </source>
</evidence>
<comment type="function">
    <text evidence="7">Transcription factor that acts as a key regulator of spermatogenesis. Acts by regulating expression of genes required for the haploid phase during spermiogenesis, such as genes required for cilium assembly and function. Recognizes and binds the X-box, a regulatory motif with DNA sequence 5'-GTNRCC(0-3N)RGYAAC-3' present on promoters. Probably activates transcription of the testis-specific histone gene H1-6.</text>
</comment>
<dbReference type="Pfam" id="PF25340">
    <property type="entry name" value="BCD_RFX"/>
    <property type="match status" value="3"/>
</dbReference>
<accession>A0A6A1Q0M3</accession>
<evidence type="ECO:0000256" key="7">
    <source>
        <dbReference type="ARBA" id="ARBA00046188"/>
    </source>
</evidence>
<protein>
    <recommendedName>
        <fullName evidence="10">RFX-type winged-helix domain-containing protein</fullName>
    </recommendedName>
</protein>
<evidence type="ECO:0000256" key="5">
    <source>
        <dbReference type="ARBA" id="ARBA00023163"/>
    </source>
</evidence>
<evidence type="ECO:0000256" key="6">
    <source>
        <dbReference type="ARBA" id="ARBA00023242"/>
    </source>
</evidence>
<evidence type="ECO:0000256" key="3">
    <source>
        <dbReference type="ARBA" id="ARBA00023015"/>
    </source>
</evidence>
<feature type="region of interest" description="Disordered" evidence="9">
    <location>
        <begin position="472"/>
        <end position="512"/>
    </location>
</feature>
<evidence type="ECO:0000256" key="4">
    <source>
        <dbReference type="ARBA" id="ARBA00023125"/>
    </source>
</evidence>
<feature type="compositionally biased region" description="Low complexity" evidence="9">
    <location>
        <begin position="490"/>
        <end position="512"/>
    </location>
</feature>
<evidence type="ECO:0000313" key="11">
    <source>
        <dbReference type="EMBL" id="KAB0400794.1"/>
    </source>
</evidence>
<dbReference type="OrthoDB" id="10056949at2759"/>
<keyword evidence="12" id="KW-1185">Reference proteome</keyword>
<dbReference type="EMBL" id="SGJD01001307">
    <property type="protein sequence ID" value="KAB0400794.1"/>
    <property type="molecule type" value="Genomic_DNA"/>
</dbReference>
<dbReference type="InterPro" id="IPR003150">
    <property type="entry name" value="DNA-bd_RFX"/>
</dbReference>
<dbReference type="InterPro" id="IPR036390">
    <property type="entry name" value="WH_DNA-bd_sf"/>
</dbReference>
<comment type="subcellular location">
    <subcellularLocation>
        <location evidence="1">Nucleus</location>
    </subcellularLocation>
</comment>
<feature type="region of interest" description="Disordered" evidence="9">
    <location>
        <begin position="277"/>
        <end position="296"/>
    </location>
</feature>
<comment type="subunit">
    <text evidence="8">Homodimer; probably only forms homodimers in testis. Heterodimer; heterodimerizes with RFX1 and RFX3.</text>
</comment>
<feature type="region of interest" description="Disordered" evidence="9">
    <location>
        <begin position="143"/>
        <end position="193"/>
    </location>
</feature>
<dbReference type="InterPro" id="IPR036388">
    <property type="entry name" value="WH-like_DNA-bd_sf"/>
</dbReference>
<feature type="non-terminal residue" evidence="11">
    <location>
        <position position="1"/>
    </location>
</feature>
<keyword evidence="2" id="KW-0744">Spermatogenesis</keyword>
<keyword evidence="5" id="KW-0804">Transcription</keyword>
<comment type="caution">
    <text evidence="11">The sequence shown here is derived from an EMBL/GenBank/DDBJ whole genome shotgun (WGS) entry which is preliminary data.</text>
</comment>